<organism evidence="2">
    <name type="scientific">Pseudomonas vlassakiae</name>
    <dbReference type="NCBI Taxonomy" id="485888"/>
    <lineage>
        <taxon>Bacteria</taxon>
        <taxon>Pseudomonadati</taxon>
        <taxon>Pseudomonadota</taxon>
        <taxon>Gammaproteobacteria</taxon>
        <taxon>Pseudomonadales</taxon>
        <taxon>Pseudomonadaceae</taxon>
        <taxon>Pseudomonas</taxon>
    </lineage>
</organism>
<feature type="domain" description="NTF2 fold immunity protein" evidence="1">
    <location>
        <begin position="15"/>
        <end position="142"/>
    </location>
</feature>
<accession>A0A923GNP3</accession>
<reference evidence="2 4" key="1">
    <citation type="journal article" date="2020" name="Microorganisms">
        <title>Reliable Identification of Environmental Pseudomonas Isolates Using the rpoD Gene.</title>
        <authorList>
            <consortium name="The Broad Institute Genome Sequencing Platform"/>
            <person name="Girard L."/>
            <person name="Lood C."/>
            <person name="Rokni-Zadeh H."/>
            <person name="van Noort V."/>
            <person name="Lavigne R."/>
            <person name="De Mot R."/>
        </authorList>
    </citation>
    <scope>NUCLEOTIDE SEQUENCE</scope>
    <source>
        <strain evidence="2 4">RW4S2</strain>
    </source>
</reference>
<dbReference type="AlphaFoldDB" id="A0A923GNP3"/>
<sequence>MEKYSATDLDEEFGKVLKGFMHEMYNWEVAYYQKSIDAFDGDLSETELEETMRKDLLNIFRQYVLEGGRNYDRVENLVCGRYPEYDEVNDRIEVIDRSEKKVSVIIRKTKGLAAAFRLNFVVSGGEFMISGRDLQHGQKWQKTYV</sequence>
<evidence type="ECO:0000313" key="3">
    <source>
        <dbReference type="EMBL" id="MBV4544449.1"/>
    </source>
</evidence>
<evidence type="ECO:0000313" key="2">
    <source>
        <dbReference type="EMBL" id="MBC3473943.1"/>
    </source>
</evidence>
<evidence type="ECO:0000259" key="1">
    <source>
        <dbReference type="Pfam" id="PF15655"/>
    </source>
</evidence>
<keyword evidence="4" id="KW-1185">Reference proteome</keyword>
<dbReference type="EMBL" id="JABWRP010000053">
    <property type="protein sequence ID" value="MBC3473943.1"/>
    <property type="molecule type" value="Genomic_DNA"/>
</dbReference>
<reference evidence="3" key="3">
    <citation type="submission" date="2021-06" db="EMBL/GenBank/DDBJ databases">
        <title>Updating the genus Pseudomonas: Description of 43 new species and partition of the Pseudomonas putida group.</title>
        <authorList>
            <person name="Girard L."/>
            <person name="Lood C."/>
            <person name="Vandamme P."/>
            <person name="Rokni-Zadeh H."/>
            <person name="Van Noort V."/>
            <person name="Hofte M."/>
            <person name="Lavigne R."/>
            <person name="De Mot R."/>
        </authorList>
    </citation>
    <scope>NUCLEOTIDE SEQUENCE</scope>
    <source>
        <strain evidence="3">RW4S2</strain>
    </source>
</reference>
<dbReference type="InterPro" id="IPR028049">
    <property type="entry name" value="Imm-NTF2"/>
</dbReference>
<dbReference type="EMBL" id="JABWRP020000043">
    <property type="protein sequence ID" value="MBV4544449.1"/>
    <property type="molecule type" value="Genomic_DNA"/>
</dbReference>
<proteinExistence type="predicted"/>
<gene>
    <name evidence="3" type="ORF">HU738_025680</name>
    <name evidence="2" type="ORF">HU738_25640</name>
</gene>
<dbReference type="Proteomes" id="UP000628137">
    <property type="component" value="Unassembled WGS sequence"/>
</dbReference>
<protein>
    <submittedName>
        <fullName evidence="3">RhsIA family immunity protein</fullName>
    </submittedName>
</protein>
<dbReference type="Pfam" id="PF15655">
    <property type="entry name" value="Imm-NTF2"/>
    <property type="match status" value="1"/>
</dbReference>
<evidence type="ECO:0000313" key="4">
    <source>
        <dbReference type="Proteomes" id="UP000628137"/>
    </source>
</evidence>
<reference evidence="2" key="2">
    <citation type="submission" date="2020-07" db="EMBL/GenBank/DDBJ databases">
        <authorList>
            <person name="Lood C."/>
            <person name="Girard L."/>
        </authorList>
    </citation>
    <scope>NUCLEOTIDE SEQUENCE</scope>
    <source>
        <strain evidence="2">RW4S2</strain>
    </source>
</reference>
<name>A0A923GNP3_9PSED</name>
<comment type="caution">
    <text evidence="2">The sequence shown here is derived from an EMBL/GenBank/DDBJ whole genome shotgun (WGS) entry which is preliminary data.</text>
</comment>
<dbReference type="RefSeq" id="WP_186605029.1">
    <property type="nucleotide sequence ID" value="NZ_JABWRP020000043.1"/>
</dbReference>